<evidence type="ECO:0000256" key="11">
    <source>
        <dbReference type="RuleBase" id="RU004106"/>
    </source>
</evidence>
<accession>A0A846MP45</accession>
<dbReference type="InterPro" id="IPR018300">
    <property type="entry name" value="Aminotrans_IV_CS"/>
</dbReference>
<dbReference type="InterPro" id="IPR001544">
    <property type="entry name" value="Aminotrans_IV"/>
</dbReference>
<evidence type="ECO:0000256" key="5">
    <source>
        <dbReference type="ARBA" id="ARBA00009320"/>
    </source>
</evidence>
<dbReference type="PROSITE" id="PS00770">
    <property type="entry name" value="AA_TRANSFER_CLASS_4"/>
    <property type="match status" value="1"/>
</dbReference>
<dbReference type="Gene3D" id="3.30.470.10">
    <property type="match status" value="1"/>
</dbReference>
<keyword evidence="13" id="KW-0808">Transferase</keyword>
<comment type="catalytic activity">
    <reaction evidence="9">
        <text>L-isoleucine + 2-oxoglutarate = (S)-3-methyl-2-oxopentanoate + L-glutamate</text>
        <dbReference type="Rhea" id="RHEA:24801"/>
        <dbReference type="ChEBI" id="CHEBI:16810"/>
        <dbReference type="ChEBI" id="CHEBI:29985"/>
        <dbReference type="ChEBI" id="CHEBI:35146"/>
        <dbReference type="ChEBI" id="CHEBI:58045"/>
        <dbReference type="EC" id="2.6.1.42"/>
    </reaction>
</comment>
<name>A0A846MP45_9BACT</name>
<sequence>MWYYFDNCWVEAPCISPEDRAFQYGDGLFETIIVREGRVLFAQDHYARLQRGASALGLALPDFVPTCPQAFAHWLQAIVEAWEGLSGGSLPPCVRLKLILWRRAGGLYRAMQTEAHCLVSLRPQERLYQGDAVRLAIYDAYRLQPHPLSQVKCLQALPYVLAARHAARQGFDDALLIDTRGYVAEATSANVFWVEEGVFCTPPLDTGCVEGIMRLQWLRYLKARGIECRQLHRLPQQLTTYAEGMWLVNVGGVRRVQEVNGHCLNESNEVQGFVMEMQAAIWGAAMESV</sequence>
<dbReference type="GO" id="GO:0046394">
    <property type="term" value="P:carboxylic acid biosynthetic process"/>
    <property type="evidence" value="ECO:0007669"/>
    <property type="project" value="UniProtKB-ARBA"/>
</dbReference>
<comment type="pathway">
    <text evidence="4">Amino-acid biosynthesis; L-leucine biosynthesis; L-leucine from 3-methyl-2-oxobutanoate: step 4/4.</text>
</comment>
<dbReference type="SUPFAM" id="SSF56752">
    <property type="entry name" value="D-aminoacid aminotransferase-like PLP-dependent enzymes"/>
    <property type="match status" value="1"/>
</dbReference>
<keyword evidence="13" id="KW-0032">Aminotransferase</keyword>
<evidence type="ECO:0000256" key="9">
    <source>
        <dbReference type="ARBA" id="ARBA00048798"/>
    </source>
</evidence>
<comment type="caution">
    <text evidence="13">The sequence shown here is derived from an EMBL/GenBank/DDBJ whole genome shotgun (WGS) entry which is preliminary data.</text>
</comment>
<evidence type="ECO:0000313" key="14">
    <source>
        <dbReference type="Proteomes" id="UP000537126"/>
    </source>
</evidence>
<evidence type="ECO:0000256" key="6">
    <source>
        <dbReference type="ARBA" id="ARBA00013053"/>
    </source>
</evidence>
<keyword evidence="13" id="KW-0456">Lyase</keyword>
<evidence type="ECO:0000313" key="13">
    <source>
        <dbReference type="EMBL" id="NIK73326.1"/>
    </source>
</evidence>
<dbReference type="EC" id="2.6.1.42" evidence="6"/>
<evidence type="ECO:0000256" key="2">
    <source>
        <dbReference type="ARBA" id="ARBA00004824"/>
    </source>
</evidence>
<dbReference type="Pfam" id="PF01063">
    <property type="entry name" value="Aminotran_4"/>
    <property type="match status" value="1"/>
</dbReference>
<comment type="cofactor">
    <cofactor evidence="1 12">
        <name>pyridoxal 5'-phosphate</name>
        <dbReference type="ChEBI" id="CHEBI:597326"/>
    </cofactor>
</comment>
<dbReference type="InterPro" id="IPR043132">
    <property type="entry name" value="BCAT-like_C"/>
</dbReference>
<evidence type="ECO:0000256" key="3">
    <source>
        <dbReference type="ARBA" id="ARBA00004931"/>
    </source>
</evidence>
<evidence type="ECO:0000256" key="4">
    <source>
        <dbReference type="ARBA" id="ARBA00005072"/>
    </source>
</evidence>
<dbReference type="AlphaFoldDB" id="A0A846MP45"/>
<comment type="catalytic activity">
    <reaction evidence="10">
        <text>L-leucine + 2-oxoglutarate = 4-methyl-2-oxopentanoate + L-glutamate</text>
        <dbReference type="Rhea" id="RHEA:18321"/>
        <dbReference type="ChEBI" id="CHEBI:16810"/>
        <dbReference type="ChEBI" id="CHEBI:17865"/>
        <dbReference type="ChEBI" id="CHEBI:29985"/>
        <dbReference type="ChEBI" id="CHEBI:57427"/>
        <dbReference type="EC" id="2.6.1.42"/>
    </reaction>
</comment>
<evidence type="ECO:0000256" key="7">
    <source>
        <dbReference type="ARBA" id="ARBA00022898"/>
    </source>
</evidence>
<evidence type="ECO:0000256" key="10">
    <source>
        <dbReference type="ARBA" id="ARBA00049229"/>
    </source>
</evidence>
<dbReference type="InterPro" id="IPR036038">
    <property type="entry name" value="Aminotransferase-like"/>
</dbReference>
<dbReference type="PANTHER" id="PTHR42743:SF11">
    <property type="entry name" value="AMINODEOXYCHORISMATE LYASE"/>
    <property type="match status" value="1"/>
</dbReference>
<comment type="similarity">
    <text evidence="5 11">Belongs to the class-IV pyridoxal-phosphate-dependent aminotransferase family.</text>
</comment>
<dbReference type="EMBL" id="JAASRN010000001">
    <property type="protein sequence ID" value="NIK73326.1"/>
    <property type="molecule type" value="Genomic_DNA"/>
</dbReference>
<dbReference type="Gene3D" id="3.20.10.10">
    <property type="entry name" value="D-amino Acid Aminotransferase, subunit A, domain 2"/>
    <property type="match status" value="1"/>
</dbReference>
<comment type="pathway">
    <text evidence="2">Amino-acid biosynthesis; L-isoleucine biosynthesis; L-isoleucine from 2-oxobutanoate: step 4/4.</text>
</comment>
<reference evidence="13 14" key="1">
    <citation type="submission" date="2020-03" db="EMBL/GenBank/DDBJ databases">
        <title>Genomic Encyclopedia of Type Strains, Phase IV (KMG-IV): sequencing the most valuable type-strain genomes for metagenomic binning, comparative biology and taxonomic classification.</title>
        <authorList>
            <person name="Goeker M."/>
        </authorList>
    </citation>
    <scope>NUCLEOTIDE SEQUENCE [LARGE SCALE GENOMIC DNA]</scope>
    <source>
        <strain evidence="13 14">DSM 5718</strain>
    </source>
</reference>
<keyword evidence="14" id="KW-1185">Reference proteome</keyword>
<organism evidence="13 14">
    <name type="scientific">Thermonema lapsum</name>
    <dbReference type="NCBI Taxonomy" id="28195"/>
    <lineage>
        <taxon>Bacteria</taxon>
        <taxon>Pseudomonadati</taxon>
        <taxon>Bacteroidota</taxon>
        <taxon>Cytophagia</taxon>
        <taxon>Cytophagales</taxon>
        <taxon>Thermonemataceae</taxon>
        <taxon>Thermonema</taxon>
    </lineage>
</organism>
<gene>
    <name evidence="13" type="ORF">FHS56_000812</name>
</gene>
<dbReference type="PANTHER" id="PTHR42743">
    <property type="entry name" value="AMINO-ACID AMINOTRANSFERASE"/>
    <property type="match status" value="1"/>
</dbReference>
<dbReference type="GO" id="GO:0016829">
    <property type="term" value="F:lyase activity"/>
    <property type="evidence" value="ECO:0007669"/>
    <property type="project" value="UniProtKB-KW"/>
</dbReference>
<dbReference type="InterPro" id="IPR050571">
    <property type="entry name" value="Class-IV_PLP-Dep_Aminotrnsfr"/>
</dbReference>
<proteinExistence type="inferred from homology"/>
<evidence type="ECO:0000256" key="1">
    <source>
        <dbReference type="ARBA" id="ARBA00001933"/>
    </source>
</evidence>
<keyword evidence="7 12" id="KW-0663">Pyridoxal phosphate</keyword>
<evidence type="ECO:0000256" key="12">
    <source>
        <dbReference type="RuleBase" id="RU004516"/>
    </source>
</evidence>
<protein>
    <recommendedName>
        <fullName evidence="6">branched-chain-amino-acid transaminase</fullName>
        <ecNumber evidence="6">2.6.1.42</ecNumber>
    </recommendedName>
</protein>
<dbReference type="InterPro" id="IPR043131">
    <property type="entry name" value="BCAT-like_N"/>
</dbReference>
<dbReference type="RefSeq" id="WP_166918579.1">
    <property type="nucleotide sequence ID" value="NZ_JAASRN010000001.1"/>
</dbReference>
<dbReference type="GO" id="GO:0004084">
    <property type="term" value="F:branched-chain-amino-acid transaminase activity"/>
    <property type="evidence" value="ECO:0007669"/>
    <property type="project" value="UniProtKB-EC"/>
</dbReference>
<comment type="catalytic activity">
    <reaction evidence="8">
        <text>L-valine + 2-oxoglutarate = 3-methyl-2-oxobutanoate + L-glutamate</text>
        <dbReference type="Rhea" id="RHEA:24813"/>
        <dbReference type="ChEBI" id="CHEBI:11851"/>
        <dbReference type="ChEBI" id="CHEBI:16810"/>
        <dbReference type="ChEBI" id="CHEBI:29985"/>
        <dbReference type="ChEBI" id="CHEBI:57762"/>
        <dbReference type="EC" id="2.6.1.42"/>
    </reaction>
</comment>
<evidence type="ECO:0000256" key="8">
    <source>
        <dbReference type="ARBA" id="ARBA00048212"/>
    </source>
</evidence>
<comment type="pathway">
    <text evidence="3">Amino-acid biosynthesis; L-valine biosynthesis; L-valine from pyruvate: step 4/4.</text>
</comment>
<dbReference type="Proteomes" id="UP000537126">
    <property type="component" value="Unassembled WGS sequence"/>
</dbReference>